<dbReference type="Proteomes" id="UP000663877">
    <property type="component" value="Unassembled WGS sequence"/>
</dbReference>
<keyword evidence="6" id="KW-1185">Reference proteome</keyword>
<reference evidence="3" key="1">
    <citation type="submission" date="2021-02" db="EMBL/GenBank/DDBJ databases">
        <authorList>
            <person name="Nowell W R."/>
        </authorList>
    </citation>
    <scope>NUCLEOTIDE SEQUENCE</scope>
</reference>
<dbReference type="InterPro" id="IPR048364">
    <property type="entry name" value="Hikeshi-like_C"/>
</dbReference>
<evidence type="ECO:0000313" key="2">
    <source>
        <dbReference type="EMBL" id="CAF1136903.1"/>
    </source>
</evidence>
<comment type="caution">
    <text evidence="3">The sequence shown here is derived from an EMBL/GenBank/DDBJ whole genome shotgun (WGS) entry which is preliminary data.</text>
</comment>
<evidence type="ECO:0000259" key="1">
    <source>
        <dbReference type="Pfam" id="PF21057"/>
    </source>
</evidence>
<dbReference type="GO" id="GO:0005829">
    <property type="term" value="C:cytosol"/>
    <property type="evidence" value="ECO:0007669"/>
    <property type="project" value="TreeGrafter"/>
</dbReference>
<evidence type="ECO:0000313" key="6">
    <source>
        <dbReference type="Proteomes" id="UP000663832"/>
    </source>
</evidence>
<dbReference type="EMBL" id="CAJNOM010000250">
    <property type="protein sequence ID" value="CAF1284145.1"/>
    <property type="molecule type" value="Genomic_DNA"/>
</dbReference>
<dbReference type="Pfam" id="PF21057">
    <property type="entry name" value="Hikeshi-like_C"/>
    <property type="match status" value="1"/>
</dbReference>
<dbReference type="InterPro" id="IPR031318">
    <property type="entry name" value="OPI10"/>
</dbReference>
<dbReference type="PANTHER" id="PTHR12925:SF0">
    <property type="entry name" value="PROTEIN HIKESHI"/>
    <property type="match status" value="1"/>
</dbReference>
<sequence>MTGRTSYPENYGGDNEWKIGSLLTPALYSAFQHQTAILKNDLLGMSVEPVTQNEQQVQLNDVSPSNVEFVSKILNNFVNYITSFVQNVPLSIVQTWYSNFQRCGTDNPNFWKQQN</sequence>
<dbReference type="GO" id="GO:0006606">
    <property type="term" value="P:protein import into nucleus"/>
    <property type="evidence" value="ECO:0007669"/>
    <property type="project" value="TreeGrafter"/>
</dbReference>
<organism evidence="3 6">
    <name type="scientific">Adineta steineri</name>
    <dbReference type="NCBI Taxonomy" id="433720"/>
    <lineage>
        <taxon>Eukaryota</taxon>
        <taxon>Metazoa</taxon>
        <taxon>Spiralia</taxon>
        <taxon>Gnathifera</taxon>
        <taxon>Rotifera</taxon>
        <taxon>Eurotatoria</taxon>
        <taxon>Bdelloidea</taxon>
        <taxon>Adinetida</taxon>
        <taxon>Adinetidae</taxon>
        <taxon>Adineta</taxon>
    </lineage>
</organism>
<evidence type="ECO:0000313" key="4">
    <source>
        <dbReference type="EMBL" id="CAF1488639.1"/>
    </source>
</evidence>
<evidence type="ECO:0000313" key="3">
    <source>
        <dbReference type="EMBL" id="CAF1284145.1"/>
    </source>
</evidence>
<accession>A0A815CIC1</accession>
<dbReference type="GO" id="GO:0061608">
    <property type="term" value="F:nuclear import signal receptor activity"/>
    <property type="evidence" value="ECO:0007669"/>
    <property type="project" value="TreeGrafter"/>
</dbReference>
<dbReference type="Proteomes" id="UP000663832">
    <property type="component" value="Unassembled WGS sequence"/>
</dbReference>
<proteinExistence type="predicted"/>
<dbReference type="GO" id="GO:0005634">
    <property type="term" value="C:nucleus"/>
    <property type="evidence" value="ECO:0007669"/>
    <property type="project" value="TreeGrafter"/>
</dbReference>
<dbReference type="EMBL" id="CAJNOI010000154">
    <property type="protein sequence ID" value="CAF1136903.1"/>
    <property type="molecule type" value="Genomic_DNA"/>
</dbReference>
<evidence type="ECO:0000313" key="5">
    <source>
        <dbReference type="EMBL" id="CAF1640821.1"/>
    </source>
</evidence>
<dbReference type="OrthoDB" id="10248398at2759"/>
<protein>
    <recommendedName>
        <fullName evidence="1">Hikeshi-like C-terminal domain-containing protein</fullName>
    </recommendedName>
</protein>
<feature type="domain" description="Hikeshi-like C-terminal" evidence="1">
    <location>
        <begin position="67"/>
        <end position="113"/>
    </location>
</feature>
<name>A0A815CIC1_9BILA</name>
<dbReference type="EMBL" id="CAJNOI010002709">
    <property type="protein sequence ID" value="CAF1488639.1"/>
    <property type="molecule type" value="Genomic_DNA"/>
</dbReference>
<gene>
    <name evidence="2" type="ORF">BJG266_LOCUS23323</name>
    <name evidence="4" type="ORF">BJG266_LOCUS42480</name>
    <name evidence="3" type="ORF">QVE165_LOCUS30315</name>
    <name evidence="5" type="ORF">QVE165_LOCUS59359</name>
</gene>
<dbReference type="AlphaFoldDB" id="A0A815CIC1"/>
<dbReference type="EMBL" id="CAJNOM010003034">
    <property type="protein sequence ID" value="CAF1640821.1"/>
    <property type="molecule type" value="Genomic_DNA"/>
</dbReference>
<dbReference type="PANTHER" id="PTHR12925">
    <property type="entry name" value="HIKESHI FAMILY MEMBER"/>
    <property type="match status" value="1"/>
</dbReference>